<feature type="region of interest" description="Disordered" evidence="14">
    <location>
        <begin position="72"/>
        <end position="102"/>
    </location>
</feature>
<keyword evidence="6" id="KW-0999">Mitochondrion inner membrane</keyword>
<keyword evidence="7 13" id="KW-0653">Protein transport</keyword>
<evidence type="ECO:0000256" key="15">
    <source>
        <dbReference type="SAM" id="SignalP"/>
    </source>
</evidence>
<feature type="compositionally biased region" description="Polar residues" evidence="14">
    <location>
        <begin position="78"/>
        <end position="90"/>
    </location>
</feature>
<dbReference type="GO" id="GO:0005744">
    <property type="term" value="C:TIM23 mitochondrial import inner membrane translocase complex"/>
    <property type="evidence" value="ECO:0007669"/>
    <property type="project" value="UniProtKB-UniRule"/>
</dbReference>
<keyword evidence="11 13" id="KW-0496">Mitochondrion</keyword>
<evidence type="ECO:0000256" key="6">
    <source>
        <dbReference type="ARBA" id="ARBA00022792"/>
    </source>
</evidence>
<evidence type="ECO:0000256" key="14">
    <source>
        <dbReference type="SAM" id="MobiDB-lite"/>
    </source>
</evidence>
<feature type="signal peptide" evidence="15">
    <location>
        <begin position="1"/>
        <end position="19"/>
    </location>
</feature>
<dbReference type="PROSITE" id="PS50969">
    <property type="entry name" value="FCP1"/>
    <property type="match status" value="1"/>
</dbReference>
<sequence length="532" mass="59313">MTFLARLPAALWRASAVAASKPTCSYRTVSTSATTAFHRRPATPPTLRLSHATTLPPLIPARWTAHAGLKIKSKEESGQSTPKPASAPQSERSEPRDDAGDTQGLDLFAQAALNQKRREAQANPMAAAAADIDPTANPGEGTGAPVDPLEAERQRKWKEEAEKEQKKQMAKTYRFLGGSLLVVALGSFVYLGLPHDSQKLEDGESLWTNYHLRAWENLQKLRTDLAGHGREKLLPDPLAPPYSRPLTLCIELTDALVHLEWDKSVGWRVATRPGVKQFLANLSRTYEIVIFTTSPGYLAEPVCAAFDPYFFYMMYRIYREHTILKDGHYVKDLSKLNRDLSKTIILDIDPASFQLQPENGLVLKAWTGDRSDRELKKIETFLEEIFVFMTVYDIQDVRPILNIVNTIDPNDPAKAWAEYKQRVRADLEARNPSTAVNASSTSTRSLVGRLFGAGTGVTQQPPQSTNIIDQIERIAAEEHAIAEKDAESMKEQMLQMQREQEEAIKKQVEDNKKKGLKLWDYVNGAGGAPPAQ</sequence>
<keyword evidence="9" id="KW-1133">Transmembrane helix</keyword>
<dbReference type="Gene3D" id="3.40.50.1000">
    <property type="entry name" value="HAD superfamily/HAD-like"/>
    <property type="match status" value="1"/>
</dbReference>
<evidence type="ECO:0000313" key="17">
    <source>
        <dbReference type="EMBL" id="KAJ3176327.1"/>
    </source>
</evidence>
<organism evidence="17 18">
    <name type="scientific">Geranomyces variabilis</name>
    <dbReference type="NCBI Taxonomy" id="109894"/>
    <lineage>
        <taxon>Eukaryota</taxon>
        <taxon>Fungi</taxon>
        <taxon>Fungi incertae sedis</taxon>
        <taxon>Chytridiomycota</taxon>
        <taxon>Chytridiomycota incertae sedis</taxon>
        <taxon>Chytridiomycetes</taxon>
        <taxon>Spizellomycetales</taxon>
        <taxon>Powellomycetaceae</taxon>
        <taxon>Geranomyces</taxon>
    </lineage>
</organism>
<accession>A0AAD5TH22</accession>
<comment type="subunit">
    <text evidence="13">Component of the TIM23 complex.</text>
</comment>
<feature type="region of interest" description="Disordered" evidence="14">
    <location>
        <begin position="116"/>
        <end position="149"/>
    </location>
</feature>
<dbReference type="PANTHER" id="PTHR12210">
    <property type="entry name" value="DULLARD PROTEIN PHOSPHATASE"/>
    <property type="match status" value="1"/>
</dbReference>
<keyword evidence="10 13" id="KW-0811">Translocation</keyword>
<keyword evidence="5" id="KW-0812">Transmembrane</keyword>
<evidence type="ECO:0000256" key="1">
    <source>
        <dbReference type="ARBA" id="ARBA00004434"/>
    </source>
</evidence>
<proteinExistence type="inferred from homology"/>
<evidence type="ECO:0000256" key="3">
    <source>
        <dbReference type="ARBA" id="ARBA00020799"/>
    </source>
</evidence>
<evidence type="ECO:0000256" key="8">
    <source>
        <dbReference type="ARBA" id="ARBA00022946"/>
    </source>
</evidence>
<name>A0AAD5TH22_9FUNG</name>
<dbReference type="InterPro" id="IPR036412">
    <property type="entry name" value="HAD-like_sf"/>
</dbReference>
<dbReference type="GO" id="GO:0015031">
    <property type="term" value="P:protein transport"/>
    <property type="evidence" value="ECO:0007669"/>
    <property type="project" value="UniProtKB-KW"/>
</dbReference>
<dbReference type="CDD" id="cd07521">
    <property type="entry name" value="HAD_FCP1-like"/>
    <property type="match status" value="1"/>
</dbReference>
<dbReference type="SMART" id="SM00577">
    <property type="entry name" value="CPDc"/>
    <property type="match status" value="1"/>
</dbReference>
<evidence type="ECO:0000256" key="2">
    <source>
        <dbReference type="ARBA" id="ARBA00006344"/>
    </source>
</evidence>
<keyword evidence="4 13" id="KW-0813">Transport</keyword>
<comment type="function">
    <text evidence="13">Essential component of the TIM23 complex, a complex that mediates the translocation of transit peptide-containing proteins across the mitochondrial inner membrane.</text>
</comment>
<dbReference type="InterPro" id="IPR050365">
    <property type="entry name" value="TIM50"/>
</dbReference>
<evidence type="ECO:0000256" key="11">
    <source>
        <dbReference type="ARBA" id="ARBA00023128"/>
    </source>
</evidence>
<feature type="compositionally biased region" description="Low complexity" evidence="14">
    <location>
        <begin position="121"/>
        <end position="138"/>
    </location>
</feature>
<keyword evidence="18" id="KW-1185">Reference proteome</keyword>
<feature type="chain" id="PRO_5042254873" description="Mitochondrial import inner membrane translocase subunit TIM50" evidence="15">
    <location>
        <begin position="20"/>
        <end position="532"/>
    </location>
</feature>
<gene>
    <name evidence="17" type="primary">TIM50</name>
    <name evidence="17" type="ORF">HDU87_005369</name>
</gene>
<keyword evidence="15" id="KW-0732">Signal</keyword>
<dbReference type="SUPFAM" id="SSF56784">
    <property type="entry name" value="HAD-like"/>
    <property type="match status" value="1"/>
</dbReference>
<feature type="region of interest" description="Disordered" evidence="14">
    <location>
        <begin position="485"/>
        <end position="506"/>
    </location>
</feature>
<evidence type="ECO:0000256" key="9">
    <source>
        <dbReference type="ARBA" id="ARBA00022989"/>
    </source>
</evidence>
<protein>
    <recommendedName>
        <fullName evidence="3 13">Mitochondrial import inner membrane translocase subunit TIM50</fullName>
    </recommendedName>
</protein>
<keyword evidence="8 13" id="KW-0809">Transit peptide</keyword>
<evidence type="ECO:0000259" key="16">
    <source>
        <dbReference type="PROSITE" id="PS50969"/>
    </source>
</evidence>
<dbReference type="Proteomes" id="UP001212152">
    <property type="component" value="Unassembled WGS sequence"/>
</dbReference>
<evidence type="ECO:0000313" key="18">
    <source>
        <dbReference type="Proteomes" id="UP001212152"/>
    </source>
</evidence>
<comment type="similarity">
    <text evidence="2 13">Belongs to the TIM50 family.</text>
</comment>
<evidence type="ECO:0000256" key="13">
    <source>
        <dbReference type="RuleBase" id="RU365079"/>
    </source>
</evidence>
<dbReference type="InterPro" id="IPR023214">
    <property type="entry name" value="HAD_sf"/>
</dbReference>
<dbReference type="InterPro" id="IPR004274">
    <property type="entry name" value="FCP1_dom"/>
</dbReference>
<evidence type="ECO:0000256" key="12">
    <source>
        <dbReference type="ARBA" id="ARBA00023136"/>
    </source>
</evidence>
<comment type="caution">
    <text evidence="17">The sequence shown here is derived from an EMBL/GenBank/DDBJ whole genome shotgun (WGS) entry which is preliminary data.</text>
</comment>
<dbReference type="EMBL" id="JADGJQ010000042">
    <property type="protein sequence ID" value="KAJ3176327.1"/>
    <property type="molecule type" value="Genomic_DNA"/>
</dbReference>
<dbReference type="Pfam" id="PF03031">
    <property type="entry name" value="NIF"/>
    <property type="match status" value="1"/>
</dbReference>
<keyword evidence="12" id="KW-0472">Membrane</keyword>
<comment type="subcellular location">
    <subcellularLocation>
        <location evidence="1 13">Mitochondrion inner membrane</location>
        <topology evidence="1 13">Single-pass membrane protein</topology>
    </subcellularLocation>
</comment>
<dbReference type="AlphaFoldDB" id="A0AAD5TH22"/>
<evidence type="ECO:0000256" key="4">
    <source>
        <dbReference type="ARBA" id="ARBA00022448"/>
    </source>
</evidence>
<evidence type="ECO:0000256" key="10">
    <source>
        <dbReference type="ARBA" id="ARBA00023010"/>
    </source>
</evidence>
<reference evidence="17" key="1">
    <citation type="submission" date="2020-05" db="EMBL/GenBank/DDBJ databases">
        <title>Phylogenomic resolution of chytrid fungi.</title>
        <authorList>
            <person name="Stajich J.E."/>
            <person name="Amses K."/>
            <person name="Simmons R."/>
            <person name="Seto K."/>
            <person name="Myers J."/>
            <person name="Bonds A."/>
            <person name="Quandt C.A."/>
            <person name="Barry K."/>
            <person name="Liu P."/>
            <person name="Grigoriev I."/>
            <person name="Longcore J.E."/>
            <person name="James T.Y."/>
        </authorList>
    </citation>
    <scope>NUCLEOTIDE SEQUENCE</scope>
    <source>
        <strain evidence="17">JEL0379</strain>
    </source>
</reference>
<evidence type="ECO:0000256" key="7">
    <source>
        <dbReference type="ARBA" id="ARBA00022927"/>
    </source>
</evidence>
<dbReference type="FunFam" id="3.40.50.1000:FF:000019">
    <property type="entry name" value="Mitochondrial import inner membrane translocase subunit TIM50"/>
    <property type="match status" value="1"/>
</dbReference>
<feature type="domain" description="FCP1 homology" evidence="16">
    <location>
        <begin position="241"/>
        <end position="385"/>
    </location>
</feature>
<evidence type="ECO:0000256" key="5">
    <source>
        <dbReference type="ARBA" id="ARBA00022692"/>
    </source>
</evidence>